<feature type="transmembrane region" description="Helical" evidence="5">
    <location>
        <begin position="249"/>
        <end position="269"/>
    </location>
</feature>
<gene>
    <name evidence="7" type="ORF">UFOPK1811_00764</name>
    <name evidence="8" type="ORF">UFOPK2360_00420</name>
    <name evidence="9" type="ORF">UFOPK2659_00703</name>
    <name evidence="10" type="ORF">UFOPK2922_01356</name>
    <name evidence="11" type="ORF">UFOPK4209_00736</name>
</gene>
<dbReference type="SUPFAM" id="SSF103481">
    <property type="entry name" value="Multidrug resistance efflux transporter EmrE"/>
    <property type="match status" value="2"/>
</dbReference>
<dbReference type="InterPro" id="IPR000620">
    <property type="entry name" value="EamA_dom"/>
</dbReference>
<feature type="transmembrane region" description="Helical" evidence="5">
    <location>
        <begin position="156"/>
        <end position="176"/>
    </location>
</feature>
<comment type="subcellular location">
    <subcellularLocation>
        <location evidence="1">Membrane</location>
        <topology evidence="1">Multi-pass membrane protein</topology>
    </subcellularLocation>
</comment>
<evidence type="ECO:0000313" key="9">
    <source>
        <dbReference type="EMBL" id="CAB4721946.1"/>
    </source>
</evidence>
<dbReference type="EMBL" id="CAEZUJ010000024">
    <property type="protein sequence ID" value="CAB4600590.1"/>
    <property type="molecule type" value="Genomic_DNA"/>
</dbReference>
<feature type="transmembrane region" description="Helical" evidence="5">
    <location>
        <begin position="98"/>
        <end position="120"/>
    </location>
</feature>
<feature type="transmembrane region" description="Helical" evidence="5">
    <location>
        <begin position="188"/>
        <end position="206"/>
    </location>
</feature>
<evidence type="ECO:0000256" key="2">
    <source>
        <dbReference type="ARBA" id="ARBA00022692"/>
    </source>
</evidence>
<evidence type="ECO:0000313" key="8">
    <source>
        <dbReference type="EMBL" id="CAB4679333.1"/>
    </source>
</evidence>
<dbReference type="EMBL" id="CAEZXH010000015">
    <property type="protein sequence ID" value="CAB4679333.1"/>
    <property type="molecule type" value="Genomic_DNA"/>
</dbReference>
<dbReference type="PANTHER" id="PTHR32322:SF9">
    <property type="entry name" value="AMINO-ACID METABOLITE EFFLUX PUMP-RELATED"/>
    <property type="match status" value="1"/>
</dbReference>
<proteinExistence type="predicted"/>
<evidence type="ECO:0000256" key="4">
    <source>
        <dbReference type="ARBA" id="ARBA00023136"/>
    </source>
</evidence>
<feature type="domain" description="EamA" evidence="6">
    <location>
        <begin position="11"/>
        <end position="144"/>
    </location>
</feature>
<feature type="transmembrane region" description="Helical" evidence="5">
    <location>
        <begin position="12"/>
        <end position="29"/>
    </location>
</feature>
<sequence length="303" mass="32810">MSTTAPTQKSWVPIYLALGFVWGCSFLFIEQGLTFLTPIGVAFARCALGALALWVVVYFKKVAIPKDKKLWFQLWVVSLLLNVFPGILFALAQTEVTSVLAGIVNATTPLTTLLAIFIFFRKEKVKSYQVIGILIGFSGVATVFGVWRGLGSNAPWAIGALLIAVSCYGLSFPFSTRFIMPRKLQPEALATIQVSMAAITLLPFYLIDGIAEDRYLLLPVLSVLALGIFGSGIAYIWNFRIIELAGSSIASSVTYLTPIVAVAIGISFLGESFSWNEPVGGLIVLAGSAIAQGRHLRKLPRNL</sequence>
<reference evidence="9" key="1">
    <citation type="submission" date="2020-05" db="EMBL/GenBank/DDBJ databases">
        <authorList>
            <person name="Chiriac C."/>
            <person name="Salcher M."/>
            <person name="Ghai R."/>
            <person name="Kavagutti S V."/>
        </authorList>
    </citation>
    <scope>NUCLEOTIDE SEQUENCE</scope>
</reference>
<keyword evidence="4 5" id="KW-0472">Membrane</keyword>
<dbReference type="InterPro" id="IPR050638">
    <property type="entry name" value="AA-Vitamin_Transporters"/>
</dbReference>
<name>A0A6J6RFY1_9ZZZZ</name>
<dbReference type="EMBL" id="CAFBPY010000107">
    <property type="protein sequence ID" value="CAB5038412.1"/>
    <property type="molecule type" value="Genomic_DNA"/>
</dbReference>
<dbReference type="AlphaFoldDB" id="A0A6J6RFY1"/>
<feature type="transmembrane region" description="Helical" evidence="5">
    <location>
        <begin position="35"/>
        <end position="59"/>
    </location>
</feature>
<evidence type="ECO:0000256" key="1">
    <source>
        <dbReference type="ARBA" id="ARBA00004141"/>
    </source>
</evidence>
<feature type="transmembrane region" description="Helical" evidence="5">
    <location>
        <begin position="218"/>
        <end position="237"/>
    </location>
</feature>
<feature type="domain" description="EamA" evidence="6">
    <location>
        <begin position="156"/>
        <end position="290"/>
    </location>
</feature>
<organism evidence="9">
    <name type="scientific">freshwater metagenome</name>
    <dbReference type="NCBI Taxonomy" id="449393"/>
    <lineage>
        <taxon>unclassified sequences</taxon>
        <taxon>metagenomes</taxon>
        <taxon>ecological metagenomes</taxon>
    </lineage>
</organism>
<protein>
    <submittedName>
        <fullName evidence="9">Unannotated protein</fullName>
    </submittedName>
</protein>
<evidence type="ECO:0000259" key="6">
    <source>
        <dbReference type="Pfam" id="PF00892"/>
    </source>
</evidence>
<dbReference type="GO" id="GO:0016020">
    <property type="term" value="C:membrane"/>
    <property type="evidence" value="ECO:0007669"/>
    <property type="project" value="UniProtKB-SubCell"/>
</dbReference>
<dbReference type="Pfam" id="PF00892">
    <property type="entry name" value="EamA"/>
    <property type="match status" value="2"/>
</dbReference>
<evidence type="ECO:0000313" key="10">
    <source>
        <dbReference type="EMBL" id="CAB4786328.1"/>
    </source>
</evidence>
<keyword evidence="3 5" id="KW-1133">Transmembrane helix</keyword>
<dbReference type="PANTHER" id="PTHR32322">
    <property type="entry name" value="INNER MEMBRANE TRANSPORTER"/>
    <property type="match status" value="1"/>
</dbReference>
<evidence type="ECO:0000313" key="7">
    <source>
        <dbReference type="EMBL" id="CAB4600590.1"/>
    </source>
</evidence>
<evidence type="ECO:0000256" key="5">
    <source>
        <dbReference type="SAM" id="Phobius"/>
    </source>
</evidence>
<dbReference type="EMBL" id="CAEZYJ010000089">
    <property type="protein sequence ID" value="CAB4721946.1"/>
    <property type="molecule type" value="Genomic_DNA"/>
</dbReference>
<feature type="transmembrane region" description="Helical" evidence="5">
    <location>
        <begin position="71"/>
        <end position="92"/>
    </location>
</feature>
<dbReference type="InterPro" id="IPR037185">
    <property type="entry name" value="EmrE-like"/>
</dbReference>
<evidence type="ECO:0000256" key="3">
    <source>
        <dbReference type="ARBA" id="ARBA00022989"/>
    </source>
</evidence>
<dbReference type="EMBL" id="CAEZZS010000092">
    <property type="protein sequence ID" value="CAB4786328.1"/>
    <property type="molecule type" value="Genomic_DNA"/>
</dbReference>
<keyword evidence="2 5" id="KW-0812">Transmembrane</keyword>
<evidence type="ECO:0000313" key="11">
    <source>
        <dbReference type="EMBL" id="CAB5038412.1"/>
    </source>
</evidence>
<accession>A0A6J6RFY1</accession>
<feature type="transmembrane region" description="Helical" evidence="5">
    <location>
        <begin position="127"/>
        <end position="150"/>
    </location>
</feature>